<proteinExistence type="predicted"/>
<dbReference type="InterPro" id="IPR006597">
    <property type="entry name" value="Sel1-like"/>
</dbReference>
<dbReference type="InterPro" id="IPR052748">
    <property type="entry name" value="ISR_Activator"/>
</dbReference>
<feature type="region of interest" description="Disordered" evidence="1">
    <location>
        <begin position="37"/>
        <end position="66"/>
    </location>
</feature>
<comment type="caution">
    <text evidence="2">The sequence shown here is derived from an EMBL/GenBank/DDBJ whole genome shotgun (WGS) entry which is preliminary data.</text>
</comment>
<gene>
    <name evidence="2" type="ORF">THAOC_13511</name>
</gene>
<dbReference type="Pfam" id="PF08238">
    <property type="entry name" value="Sel1"/>
    <property type="match status" value="3"/>
</dbReference>
<keyword evidence="3" id="KW-1185">Reference proteome</keyword>
<dbReference type="PANTHER" id="PTHR45011">
    <property type="entry name" value="DAP3-BINDING CELL DEATH ENHANCER 1"/>
    <property type="match status" value="1"/>
</dbReference>
<dbReference type="AlphaFoldDB" id="K0SXA6"/>
<dbReference type="Proteomes" id="UP000266841">
    <property type="component" value="Unassembled WGS sequence"/>
</dbReference>
<evidence type="ECO:0000313" key="3">
    <source>
        <dbReference type="Proteomes" id="UP000266841"/>
    </source>
</evidence>
<dbReference type="SUPFAM" id="SSF81901">
    <property type="entry name" value="HCP-like"/>
    <property type="match status" value="1"/>
</dbReference>
<reference evidence="2 3" key="1">
    <citation type="journal article" date="2012" name="Genome Biol.">
        <title>Genome and low-iron response of an oceanic diatom adapted to chronic iron limitation.</title>
        <authorList>
            <person name="Lommer M."/>
            <person name="Specht M."/>
            <person name="Roy A.S."/>
            <person name="Kraemer L."/>
            <person name="Andreson R."/>
            <person name="Gutowska M.A."/>
            <person name="Wolf J."/>
            <person name="Bergner S.V."/>
            <person name="Schilhabel M.B."/>
            <person name="Klostermeier U.C."/>
            <person name="Beiko R.G."/>
            <person name="Rosenstiel P."/>
            <person name="Hippler M."/>
            <person name="Laroche J."/>
        </authorList>
    </citation>
    <scope>NUCLEOTIDE SEQUENCE [LARGE SCALE GENOMIC DNA]</scope>
    <source>
        <strain evidence="2 3">CCMP1005</strain>
    </source>
</reference>
<dbReference type="EMBL" id="AGNL01015639">
    <property type="protein sequence ID" value="EJK65611.1"/>
    <property type="molecule type" value="Genomic_DNA"/>
</dbReference>
<dbReference type="InterPro" id="IPR011990">
    <property type="entry name" value="TPR-like_helical_dom_sf"/>
</dbReference>
<dbReference type="Gene3D" id="1.25.40.10">
    <property type="entry name" value="Tetratricopeptide repeat domain"/>
    <property type="match status" value="1"/>
</dbReference>
<sequence>MAVLAIASAQLFNVYIILVSLPIRRLRDRHLRPSSPLCSAIPSPDDDDGVPRPAPAPMGTTPASTTVPTCTFENERLRAELTTAQRSKIFGGRGWFKYAGGVLEGAGSACAVGFDGEARIHRHLGYCLQYVLSALCVHLTNKETDIPLTAVPARGAADSEAKHSAMRRVRGRGEPAGSDEEGPHEVGSGRLPDLPAAFAARYKAIARPSPPWSKHESTQAIRRHFYFLGSQHVYGLYGLAKDVTRAVELYERAAELGVKEAHYNLGVTYNEGTDVEKDTAKAFRHFEAAAMSGDVYSRFNLGAAEYNAGNYDLALQHWMIAAKLGHEDSLDEVNAFLIDGDATRAHYAAALRGYQNAIEGMSSPDRDEAKNVDA</sequence>
<feature type="region of interest" description="Disordered" evidence="1">
    <location>
        <begin position="157"/>
        <end position="190"/>
    </location>
</feature>
<dbReference type="SMART" id="SM00671">
    <property type="entry name" value="SEL1"/>
    <property type="match status" value="3"/>
</dbReference>
<organism evidence="2 3">
    <name type="scientific">Thalassiosira oceanica</name>
    <name type="common">Marine diatom</name>
    <dbReference type="NCBI Taxonomy" id="159749"/>
    <lineage>
        <taxon>Eukaryota</taxon>
        <taxon>Sar</taxon>
        <taxon>Stramenopiles</taxon>
        <taxon>Ochrophyta</taxon>
        <taxon>Bacillariophyta</taxon>
        <taxon>Coscinodiscophyceae</taxon>
        <taxon>Thalassiosirophycidae</taxon>
        <taxon>Thalassiosirales</taxon>
        <taxon>Thalassiosiraceae</taxon>
        <taxon>Thalassiosira</taxon>
    </lineage>
</organism>
<evidence type="ECO:0000256" key="1">
    <source>
        <dbReference type="SAM" id="MobiDB-lite"/>
    </source>
</evidence>
<name>K0SXA6_THAOC</name>
<accession>K0SXA6</accession>
<evidence type="ECO:0000313" key="2">
    <source>
        <dbReference type="EMBL" id="EJK65611.1"/>
    </source>
</evidence>
<dbReference type="PANTHER" id="PTHR45011:SF1">
    <property type="entry name" value="DAP3-BINDING CELL DEATH ENHANCER 1"/>
    <property type="match status" value="1"/>
</dbReference>
<dbReference type="OrthoDB" id="40126at2759"/>
<protein>
    <submittedName>
        <fullName evidence="2">Uncharacterized protein</fullName>
    </submittedName>
</protein>